<dbReference type="PRINTS" id="PR00385">
    <property type="entry name" value="P450"/>
</dbReference>
<dbReference type="Proteomes" id="UP000016930">
    <property type="component" value="Unassembled WGS sequence"/>
</dbReference>
<reference evidence="7 8" key="1">
    <citation type="journal article" date="2012" name="Proc. Natl. Acad. Sci. U.S.A.">
        <title>Comparative genomics of Ceriporiopsis subvermispora and Phanerochaete chrysosporium provide insight into selective ligninolysis.</title>
        <authorList>
            <person name="Fernandez-Fueyo E."/>
            <person name="Ruiz-Duenas F.J."/>
            <person name="Ferreira P."/>
            <person name="Floudas D."/>
            <person name="Hibbett D.S."/>
            <person name="Canessa P."/>
            <person name="Larrondo L.F."/>
            <person name="James T.Y."/>
            <person name="Seelenfreund D."/>
            <person name="Lobos S."/>
            <person name="Polanco R."/>
            <person name="Tello M."/>
            <person name="Honda Y."/>
            <person name="Watanabe T."/>
            <person name="Watanabe T."/>
            <person name="Ryu J.S."/>
            <person name="Kubicek C.P."/>
            <person name="Schmoll M."/>
            <person name="Gaskell J."/>
            <person name="Hammel K.E."/>
            <person name="St John F.J."/>
            <person name="Vanden Wymelenberg A."/>
            <person name="Sabat G."/>
            <person name="Splinter BonDurant S."/>
            <person name="Syed K."/>
            <person name="Yadav J.S."/>
            <person name="Doddapaneni H."/>
            <person name="Subramanian V."/>
            <person name="Lavin J.L."/>
            <person name="Oguiza J.A."/>
            <person name="Perez G."/>
            <person name="Pisabarro A.G."/>
            <person name="Ramirez L."/>
            <person name="Santoyo F."/>
            <person name="Master E."/>
            <person name="Coutinho P.M."/>
            <person name="Henrissat B."/>
            <person name="Lombard V."/>
            <person name="Magnuson J.K."/>
            <person name="Kuees U."/>
            <person name="Hori C."/>
            <person name="Igarashi K."/>
            <person name="Samejima M."/>
            <person name="Held B.W."/>
            <person name="Barry K.W."/>
            <person name="LaButti K.M."/>
            <person name="Lapidus A."/>
            <person name="Lindquist E.A."/>
            <person name="Lucas S.M."/>
            <person name="Riley R."/>
            <person name="Salamov A.A."/>
            <person name="Hoffmeister D."/>
            <person name="Schwenk D."/>
            <person name="Hadar Y."/>
            <person name="Yarden O."/>
            <person name="de Vries R.P."/>
            <person name="Wiebenga A."/>
            <person name="Stenlid J."/>
            <person name="Eastwood D."/>
            <person name="Grigoriev I.V."/>
            <person name="Berka R.M."/>
            <person name="Blanchette R.A."/>
            <person name="Kersten P."/>
            <person name="Martinez A.T."/>
            <person name="Vicuna R."/>
            <person name="Cullen D."/>
        </authorList>
    </citation>
    <scope>NUCLEOTIDE SEQUENCE [LARGE SCALE GENOMIC DNA]</scope>
    <source>
        <strain evidence="7 8">B</strain>
    </source>
</reference>
<feature type="binding site" description="axial binding residue" evidence="5">
    <location>
        <position position="400"/>
    </location>
    <ligand>
        <name>heme</name>
        <dbReference type="ChEBI" id="CHEBI:30413"/>
    </ligand>
    <ligandPart>
        <name>Fe</name>
        <dbReference type="ChEBI" id="CHEBI:18248"/>
    </ligandPart>
</feature>
<keyword evidence="8" id="KW-1185">Reference proteome</keyword>
<dbReference type="InterPro" id="IPR050121">
    <property type="entry name" value="Cytochrome_P450_monoxygenase"/>
</dbReference>
<organism evidence="7 8">
    <name type="scientific">Ceriporiopsis subvermispora (strain B)</name>
    <name type="common">White-rot fungus</name>
    <name type="synonym">Gelatoporia subvermispora</name>
    <dbReference type="NCBI Taxonomy" id="914234"/>
    <lineage>
        <taxon>Eukaryota</taxon>
        <taxon>Fungi</taxon>
        <taxon>Dikarya</taxon>
        <taxon>Basidiomycota</taxon>
        <taxon>Agaricomycotina</taxon>
        <taxon>Agaricomycetes</taxon>
        <taxon>Polyporales</taxon>
        <taxon>Gelatoporiaceae</taxon>
        <taxon>Gelatoporia</taxon>
    </lineage>
</organism>
<evidence type="ECO:0000256" key="1">
    <source>
        <dbReference type="ARBA" id="ARBA00001971"/>
    </source>
</evidence>
<dbReference type="HOGENOM" id="CLU_001570_14_2_1"/>
<dbReference type="GO" id="GO:0016705">
    <property type="term" value="F:oxidoreductase activity, acting on paired donors, with incorporation or reduction of molecular oxygen"/>
    <property type="evidence" value="ECO:0007669"/>
    <property type="project" value="InterPro"/>
</dbReference>
<dbReference type="GO" id="GO:0005506">
    <property type="term" value="F:iron ion binding"/>
    <property type="evidence" value="ECO:0007669"/>
    <property type="project" value="InterPro"/>
</dbReference>
<evidence type="ECO:0000313" key="7">
    <source>
        <dbReference type="EMBL" id="EMD39593.1"/>
    </source>
</evidence>
<evidence type="ECO:0008006" key="9">
    <source>
        <dbReference type="Google" id="ProtNLM"/>
    </source>
</evidence>
<keyword evidence="4 5" id="KW-0408">Iron</keyword>
<comment type="pathway">
    <text evidence="2">Secondary metabolite biosynthesis.</text>
</comment>
<dbReference type="OrthoDB" id="1470350at2759"/>
<gene>
    <name evidence="7" type="ORF">CERSUDRAFT_80974</name>
</gene>
<dbReference type="InterPro" id="IPR001128">
    <property type="entry name" value="Cyt_P450"/>
</dbReference>
<keyword evidence="6" id="KW-0503">Monooxygenase</keyword>
<dbReference type="GO" id="GO:0004497">
    <property type="term" value="F:monooxygenase activity"/>
    <property type="evidence" value="ECO:0007669"/>
    <property type="project" value="UniProtKB-KW"/>
</dbReference>
<dbReference type="InterPro" id="IPR017972">
    <property type="entry name" value="Cyt_P450_CS"/>
</dbReference>
<dbReference type="PANTHER" id="PTHR24305">
    <property type="entry name" value="CYTOCHROME P450"/>
    <property type="match status" value="1"/>
</dbReference>
<proteinExistence type="inferred from homology"/>
<evidence type="ECO:0000256" key="2">
    <source>
        <dbReference type="ARBA" id="ARBA00005179"/>
    </source>
</evidence>
<comment type="similarity">
    <text evidence="6">Belongs to the cytochrome P450 family.</text>
</comment>
<comment type="cofactor">
    <cofactor evidence="1 5">
        <name>heme</name>
        <dbReference type="ChEBI" id="CHEBI:30413"/>
    </cofactor>
</comment>
<name>M2QR87_CERS8</name>
<dbReference type="InterPro" id="IPR036396">
    <property type="entry name" value="Cyt_P450_sf"/>
</dbReference>
<dbReference type="AlphaFoldDB" id="M2QR87"/>
<accession>M2QR87</accession>
<protein>
    <recommendedName>
        <fullName evidence="9">Cytochrome P450</fullName>
    </recommendedName>
</protein>
<dbReference type="Pfam" id="PF00067">
    <property type="entry name" value="p450"/>
    <property type="match status" value="1"/>
</dbReference>
<dbReference type="Gene3D" id="1.10.630.10">
    <property type="entry name" value="Cytochrome P450"/>
    <property type="match status" value="1"/>
</dbReference>
<evidence type="ECO:0000256" key="6">
    <source>
        <dbReference type="RuleBase" id="RU000461"/>
    </source>
</evidence>
<keyword evidence="5 6" id="KW-0349">Heme</keyword>
<dbReference type="InterPro" id="IPR002401">
    <property type="entry name" value="Cyt_P450_E_grp-I"/>
</dbReference>
<evidence type="ECO:0000256" key="5">
    <source>
        <dbReference type="PIRSR" id="PIRSR602401-1"/>
    </source>
</evidence>
<dbReference type="PRINTS" id="PR00463">
    <property type="entry name" value="EP450I"/>
</dbReference>
<dbReference type="CDD" id="cd11059">
    <property type="entry name" value="CYP_fungal"/>
    <property type="match status" value="1"/>
</dbReference>
<keyword evidence="6" id="KW-0560">Oxidoreductase</keyword>
<keyword evidence="3 5" id="KW-0479">Metal-binding</keyword>
<dbReference type="SUPFAM" id="SSF48264">
    <property type="entry name" value="Cytochrome P450"/>
    <property type="match status" value="1"/>
</dbReference>
<evidence type="ECO:0000256" key="4">
    <source>
        <dbReference type="ARBA" id="ARBA00023004"/>
    </source>
</evidence>
<evidence type="ECO:0000313" key="8">
    <source>
        <dbReference type="Proteomes" id="UP000016930"/>
    </source>
</evidence>
<dbReference type="PROSITE" id="PS00086">
    <property type="entry name" value="CYTOCHROME_P450"/>
    <property type="match status" value="1"/>
</dbReference>
<dbReference type="PANTHER" id="PTHR24305:SF164">
    <property type="entry name" value="P450, PUTATIVE (EUROFUNG)-RELATED"/>
    <property type="match status" value="1"/>
</dbReference>
<dbReference type="EMBL" id="KB445793">
    <property type="protein sequence ID" value="EMD39593.1"/>
    <property type="molecule type" value="Genomic_DNA"/>
</dbReference>
<dbReference type="GO" id="GO:0020037">
    <property type="term" value="F:heme binding"/>
    <property type="evidence" value="ECO:0007669"/>
    <property type="project" value="InterPro"/>
</dbReference>
<sequence length="458" mass="52638">MLFLRIYRSPLTALPGPKFTIFSGLWLMYKEFTRQRRKWLHQLHLQYGPVVRIAPNEVSFASWDALKEIYISGGTGYDKTSFYDLFDNLDEKNMFTTLDKMTHATRKKRFVDRYNKSTVMQPDLVSVVRENAGLFIAKCTESNSADIYVNLHCYSIDCISHHLFHPYGFHSLTDESDIPKMEEITFYDALVEHYLQYYFPKLMALKARIIRPKDRQHGPIASHVLNLVRGGPETDSSAVLHKLKNHKESPDDLYIASECMDHLLAGTDTAGDTLCMLMYHLSLPSSYPTQQKLHEELINSPIDTFDDLPYLDAVLKEALRCWNPAPMSLPRRVPSDGRTIAGVFIPGDTIVSCQSYTLHRLDTEVFPNPDEFIPERWLHDDDHTARNQLMFAFGAGGRMCIGKHLATLEMKVLLQEVYTHYRTKVADDMTACMDLDDQAISSRPKGQKCLLQFEKYSD</sequence>
<evidence type="ECO:0000256" key="3">
    <source>
        <dbReference type="ARBA" id="ARBA00022723"/>
    </source>
</evidence>
<dbReference type="STRING" id="914234.M2QR87"/>